<dbReference type="InterPro" id="IPR031807">
    <property type="entry name" value="HicB-like"/>
</dbReference>
<proteinExistence type="predicted"/>
<dbReference type="Proteomes" id="UP001168575">
    <property type="component" value="Unassembled WGS sequence"/>
</dbReference>
<dbReference type="PANTHER" id="PTHR34504">
    <property type="entry name" value="ANTITOXIN HICB"/>
    <property type="match status" value="1"/>
</dbReference>
<keyword evidence="3" id="KW-1185">Reference proteome</keyword>
<comment type="caution">
    <text evidence="2">The sequence shown here is derived from an EMBL/GenBank/DDBJ whole genome shotgun (WGS) entry which is preliminary data.</text>
</comment>
<dbReference type="SUPFAM" id="SSF143100">
    <property type="entry name" value="TTHA1013/TTHA0281-like"/>
    <property type="match status" value="1"/>
</dbReference>
<dbReference type="AlphaFoldDB" id="A0AA43RL90"/>
<dbReference type="InterPro" id="IPR035069">
    <property type="entry name" value="TTHA1013/TTHA0281-like"/>
</dbReference>
<dbReference type="EMBL" id="JAUMVS010000341">
    <property type="protein sequence ID" value="MDO4842856.1"/>
    <property type="molecule type" value="Genomic_DNA"/>
</dbReference>
<sequence>MAKTLEDYMAMDYRMEVIEDPDEGGYVVSIPDLPGCISCAETKEQALENIEDAKKQWLETALEDGFEIPELAV</sequence>
<reference evidence="2" key="1">
    <citation type="submission" date="2023-07" db="EMBL/GenBank/DDBJ databases">
        <title>Between Cages and Wild: Unraveling the Impact of Captivity on Animal Microbiomes and Antimicrobial Resistance.</title>
        <authorList>
            <person name="Schmartz G.P."/>
            <person name="Rehner J."/>
            <person name="Schuff M.J."/>
            <person name="Becker S.L."/>
            <person name="Kravczyk M."/>
            <person name="Gurevich A."/>
            <person name="Francke R."/>
            <person name="Mueller R."/>
            <person name="Keller V."/>
            <person name="Keller A."/>
        </authorList>
    </citation>
    <scope>NUCLEOTIDE SEQUENCE</scope>
    <source>
        <strain evidence="2">S12M_St_49</strain>
    </source>
</reference>
<evidence type="ECO:0000313" key="2">
    <source>
        <dbReference type="EMBL" id="MDO4842856.1"/>
    </source>
</evidence>
<protein>
    <submittedName>
        <fullName evidence="2">Type II toxin-antitoxin system HicB family antitoxin</fullName>
    </submittedName>
</protein>
<dbReference type="Pfam" id="PF15919">
    <property type="entry name" value="HicB_lk_antitox"/>
    <property type="match status" value="1"/>
</dbReference>
<dbReference type="InterPro" id="IPR051404">
    <property type="entry name" value="TA_system_antitoxin"/>
</dbReference>
<accession>A0AA43RL90</accession>
<feature type="domain" description="HicB-like antitoxin of toxin-antitoxin system" evidence="1">
    <location>
        <begin position="17"/>
        <end position="70"/>
    </location>
</feature>
<evidence type="ECO:0000259" key="1">
    <source>
        <dbReference type="Pfam" id="PF15919"/>
    </source>
</evidence>
<dbReference type="PANTHER" id="PTHR34504:SF2">
    <property type="entry name" value="UPF0150 PROTEIN SSL0259"/>
    <property type="match status" value="1"/>
</dbReference>
<organism evidence="2 3">
    <name type="scientific">Phoenicibacter congonensis</name>
    <dbReference type="NCBI Taxonomy" id="1944646"/>
    <lineage>
        <taxon>Bacteria</taxon>
        <taxon>Bacillati</taxon>
        <taxon>Actinomycetota</taxon>
        <taxon>Coriobacteriia</taxon>
        <taxon>Eggerthellales</taxon>
        <taxon>Eggerthellaceae</taxon>
        <taxon>Phoenicibacter</taxon>
    </lineage>
</organism>
<dbReference type="Gene3D" id="3.30.160.250">
    <property type="match status" value="1"/>
</dbReference>
<gene>
    <name evidence="2" type="ORF">Q3982_09295</name>
</gene>
<evidence type="ECO:0000313" key="3">
    <source>
        <dbReference type="Proteomes" id="UP001168575"/>
    </source>
</evidence>
<name>A0AA43RL90_9ACTN</name>